<dbReference type="FunFam" id="3.40.50.150:FF:000010">
    <property type="entry name" value="Protein-L-isoaspartate O-methyltransferase"/>
    <property type="match status" value="1"/>
</dbReference>
<comment type="caution">
    <text evidence="8">The sequence shown here is derived from an EMBL/GenBank/DDBJ whole genome shotgun (WGS) entry which is preliminary data.</text>
</comment>
<comment type="function">
    <text evidence="7">Catalyzes the methyl esterification of L-isoaspartyl residues in peptides and proteins that result from spontaneous decomposition of normal L-aspartyl and L-asparaginyl residues. It plays a role in the repair and/or degradation of damaged proteins.</text>
</comment>
<dbReference type="Gene3D" id="3.40.50.150">
    <property type="entry name" value="Vaccinia Virus protein VP39"/>
    <property type="match status" value="1"/>
</dbReference>
<dbReference type="GO" id="GO:0030091">
    <property type="term" value="P:protein repair"/>
    <property type="evidence" value="ECO:0007669"/>
    <property type="project" value="UniProtKB-UniRule"/>
</dbReference>
<dbReference type="GO" id="GO:0005737">
    <property type="term" value="C:cytoplasm"/>
    <property type="evidence" value="ECO:0007669"/>
    <property type="project" value="UniProtKB-SubCell"/>
</dbReference>
<keyword evidence="3 7" id="KW-0963">Cytoplasm</keyword>
<dbReference type="AlphaFoldDB" id="A0A8J7QB37"/>
<dbReference type="Pfam" id="PF01135">
    <property type="entry name" value="PCMT"/>
    <property type="match status" value="1"/>
</dbReference>
<dbReference type="HAMAP" id="MF_00090">
    <property type="entry name" value="PIMT"/>
    <property type="match status" value="1"/>
</dbReference>
<gene>
    <name evidence="7" type="primary">pcm</name>
    <name evidence="8" type="ORF">J3U88_20290</name>
</gene>
<proteinExistence type="inferred from homology"/>
<dbReference type="NCBIfam" id="NF001453">
    <property type="entry name" value="PRK00312.1"/>
    <property type="match status" value="1"/>
</dbReference>
<evidence type="ECO:0000313" key="9">
    <source>
        <dbReference type="Proteomes" id="UP000664417"/>
    </source>
</evidence>
<keyword evidence="6 7" id="KW-0949">S-adenosyl-L-methionine</keyword>
<feature type="active site" evidence="7">
    <location>
        <position position="52"/>
    </location>
</feature>
<dbReference type="PANTHER" id="PTHR11579:SF0">
    <property type="entry name" value="PROTEIN-L-ISOASPARTATE(D-ASPARTATE) O-METHYLTRANSFERASE"/>
    <property type="match status" value="1"/>
</dbReference>
<dbReference type="InterPro" id="IPR000682">
    <property type="entry name" value="PCMT"/>
</dbReference>
<reference evidence="8" key="1">
    <citation type="submission" date="2021-03" db="EMBL/GenBank/DDBJ databases">
        <authorList>
            <person name="Wang G."/>
        </authorList>
    </citation>
    <scope>NUCLEOTIDE SEQUENCE</scope>
    <source>
        <strain evidence="8">KCTC 12899</strain>
    </source>
</reference>
<dbReference type="Proteomes" id="UP000664417">
    <property type="component" value="Unassembled WGS sequence"/>
</dbReference>
<evidence type="ECO:0000256" key="2">
    <source>
        <dbReference type="ARBA" id="ARBA00005369"/>
    </source>
</evidence>
<evidence type="ECO:0000256" key="3">
    <source>
        <dbReference type="ARBA" id="ARBA00022490"/>
    </source>
</evidence>
<keyword evidence="4 7" id="KW-0489">Methyltransferase</keyword>
<dbReference type="InterPro" id="IPR029063">
    <property type="entry name" value="SAM-dependent_MTases_sf"/>
</dbReference>
<dbReference type="PROSITE" id="PS01279">
    <property type="entry name" value="PCMT"/>
    <property type="match status" value="1"/>
</dbReference>
<accession>A0A8J7QB37</accession>
<dbReference type="GO" id="GO:0004719">
    <property type="term" value="F:protein-L-isoaspartate (D-aspartate) O-methyltransferase activity"/>
    <property type="evidence" value="ECO:0007669"/>
    <property type="project" value="UniProtKB-UniRule"/>
</dbReference>
<dbReference type="SUPFAM" id="SSF53335">
    <property type="entry name" value="S-adenosyl-L-methionine-dependent methyltransferases"/>
    <property type="match status" value="1"/>
</dbReference>
<comment type="similarity">
    <text evidence="2 7">Belongs to the methyltransferase superfamily. L-isoaspartyl/D-aspartyl protein methyltransferase family.</text>
</comment>
<comment type="subcellular location">
    <subcellularLocation>
        <location evidence="1 7">Cytoplasm</location>
    </subcellularLocation>
</comment>
<evidence type="ECO:0000256" key="7">
    <source>
        <dbReference type="HAMAP-Rule" id="MF_00090"/>
    </source>
</evidence>
<evidence type="ECO:0000256" key="1">
    <source>
        <dbReference type="ARBA" id="ARBA00004496"/>
    </source>
</evidence>
<evidence type="ECO:0000256" key="5">
    <source>
        <dbReference type="ARBA" id="ARBA00022679"/>
    </source>
</evidence>
<dbReference type="EMBL" id="JAFREP010000019">
    <property type="protein sequence ID" value="MBO1320829.1"/>
    <property type="molecule type" value="Genomic_DNA"/>
</dbReference>
<dbReference type="CDD" id="cd02440">
    <property type="entry name" value="AdoMet_MTases"/>
    <property type="match status" value="1"/>
</dbReference>
<protein>
    <recommendedName>
        <fullName evidence="7">Protein-L-isoaspartate O-methyltransferase</fullName>
        <ecNumber evidence="7">2.1.1.77</ecNumber>
    </recommendedName>
    <alternativeName>
        <fullName evidence="7">L-isoaspartyl protein carboxyl methyltransferase</fullName>
    </alternativeName>
    <alternativeName>
        <fullName evidence="7">Protein L-isoaspartyl methyltransferase</fullName>
    </alternativeName>
    <alternativeName>
        <fullName evidence="7">Protein-beta-aspartate methyltransferase</fullName>
        <shortName evidence="7">PIMT</shortName>
    </alternativeName>
</protein>
<sequence>MVESQIKSRGVSDERVLAAMLAVPRVAFVPPEYRQFAYADCPLPIPSGQTISQPYMVAAMSELLKISADAKVLEVGTGCGYQTAVLAKLAGTVYTVEILESLARGARQTLDDLGYANIHFKIGDGWFGWAEHGPFDAIMVTAAPDEIPSPLLAQLKPGGRMVIPVGPEGGMQYLHLVEKTRDGEIQRHNMMAVRFVPLTGDH</sequence>
<name>A0A8J7QB37_9BACT</name>
<evidence type="ECO:0000256" key="6">
    <source>
        <dbReference type="ARBA" id="ARBA00022691"/>
    </source>
</evidence>
<comment type="catalytic activity">
    <reaction evidence="7">
        <text>[protein]-L-isoaspartate + S-adenosyl-L-methionine = [protein]-L-isoaspartate alpha-methyl ester + S-adenosyl-L-homocysteine</text>
        <dbReference type="Rhea" id="RHEA:12705"/>
        <dbReference type="Rhea" id="RHEA-COMP:12143"/>
        <dbReference type="Rhea" id="RHEA-COMP:12144"/>
        <dbReference type="ChEBI" id="CHEBI:57856"/>
        <dbReference type="ChEBI" id="CHEBI:59789"/>
        <dbReference type="ChEBI" id="CHEBI:90596"/>
        <dbReference type="ChEBI" id="CHEBI:90598"/>
        <dbReference type="EC" id="2.1.1.77"/>
    </reaction>
</comment>
<dbReference type="NCBIfam" id="TIGR00080">
    <property type="entry name" value="pimt"/>
    <property type="match status" value="1"/>
</dbReference>
<keyword evidence="5 7" id="KW-0808">Transferase</keyword>
<dbReference type="PANTHER" id="PTHR11579">
    <property type="entry name" value="PROTEIN-L-ISOASPARTATE O-METHYLTRANSFERASE"/>
    <property type="match status" value="1"/>
</dbReference>
<dbReference type="EC" id="2.1.1.77" evidence="7"/>
<evidence type="ECO:0000256" key="4">
    <source>
        <dbReference type="ARBA" id="ARBA00022603"/>
    </source>
</evidence>
<keyword evidence="9" id="KW-1185">Reference proteome</keyword>
<dbReference type="GO" id="GO:0032259">
    <property type="term" value="P:methylation"/>
    <property type="evidence" value="ECO:0007669"/>
    <property type="project" value="UniProtKB-KW"/>
</dbReference>
<organism evidence="8 9">
    <name type="scientific">Acanthopleuribacter pedis</name>
    <dbReference type="NCBI Taxonomy" id="442870"/>
    <lineage>
        <taxon>Bacteria</taxon>
        <taxon>Pseudomonadati</taxon>
        <taxon>Acidobacteriota</taxon>
        <taxon>Holophagae</taxon>
        <taxon>Acanthopleuribacterales</taxon>
        <taxon>Acanthopleuribacteraceae</taxon>
        <taxon>Acanthopleuribacter</taxon>
    </lineage>
</organism>
<evidence type="ECO:0000313" key="8">
    <source>
        <dbReference type="EMBL" id="MBO1320829.1"/>
    </source>
</evidence>